<organism evidence="8 9">
    <name type="scientific">Pyrrhoderma noxium</name>
    <dbReference type="NCBI Taxonomy" id="2282107"/>
    <lineage>
        <taxon>Eukaryota</taxon>
        <taxon>Fungi</taxon>
        <taxon>Dikarya</taxon>
        <taxon>Basidiomycota</taxon>
        <taxon>Agaricomycotina</taxon>
        <taxon>Agaricomycetes</taxon>
        <taxon>Hymenochaetales</taxon>
        <taxon>Hymenochaetaceae</taxon>
        <taxon>Pyrrhoderma</taxon>
    </lineage>
</organism>
<feature type="region of interest" description="Disordered" evidence="6">
    <location>
        <begin position="1"/>
        <end position="33"/>
    </location>
</feature>
<evidence type="ECO:0000256" key="5">
    <source>
        <dbReference type="ARBA" id="ARBA00023136"/>
    </source>
</evidence>
<dbReference type="OrthoDB" id="420606at2759"/>
<dbReference type="GO" id="GO:0006506">
    <property type="term" value="P:GPI anchor biosynthetic process"/>
    <property type="evidence" value="ECO:0007669"/>
    <property type="project" value="TreeGrafter"/>
</dbReference>
<gene>
    <name evidence="8" type="ORF">PNOK_0811700</name>
</gene>
<feature type="transmembrane region" description="Helical" evidence="7">
    <location>
        <begin position="206"/>
        <end position="222"/>
    </location>
</feature>
<dbReference type="Pfam" id="PF03062">
    <property type="entry name" value="MBOAT"/>
    <property type="match status" value="1"/>
</dbReference>
<feature type="transmembrane region" description="Helical" evidence="7">
    <location>
        <begin position="169"/>
        <end position="194"/>
    </location>
</feature>
<feature type="transmembrane region" description="Helical" evidence="7">
    <location>
        <begin position="381"/>
        <end position="400"/>
    </location>
</feature>
<sequence>MSANTDDLELQMSPRTQNGQRYEHTGEAEMDTSPQRRGILHLTVDTPLSETTQKTVLNRQPPRWRTPEFYVYYLIFAIVIPAMVWKPISLSRETSANYPLYRSRLSNGWLFGRNFDNSDPQFRTFRNNLPLLLLIAGTFLGLKVIYLRLYRTSYTPVIETRLHHIPFSFISSLLFLFGLHGVNFIKIIIIMSISFGIAKSLKGSKLLPFITWGFNMAVLFAIERNSGYKFANLSSFLAFLDKYQGAYARWYIPFNFTMLRLVSFNMDYHWAYTMNNARNPQVDGEMSLKQRTTTSHDLSVYSFTNFMTYVLYPPLFLAGPIMTYNDFMWQHYRPSLVPSRKYVGRYLIRFICCLLTMELILHFMYVVAIKDSAAWQGDTPFELSMIGFWNLIIVWLKLLLPWRFFRLWALADGLYPPENMIRCMANNYSTLGFWRAWHRSFNLWTVRYIYIPLGGTKNLLVSTALIFTFVALWHDLTFRLLAWGWLVSLFIIPEVAAKYAVPSSKYGNRPWYRHICAVGAVGNVLMMLTANLVGFVIGVDGMKYMISQISGSWEGLQFLFLACACLFVGIQIMFEYREEEMRNGIFRRC</sequence>
<dbReference type="AlphaFoldDB" id="A0A286UAA2"/>
<dbReference type="Proteomes" id="UP000217199">
    <property type="component" value="Unassembled WGS sequence"/>
</dbReference>
<evidence type="ECO:0000256" key="6">
    <source>
        <dbReference type="SAM" id="MobiDB-lite"/>
    </source>
</evidence>
<evidence type="ECO:0000256" key="3">
    <source>
        <dbReference type="ARBA" id="ARBA00022692"/>
    </source>
</evidence>
<evidence type="ECO:0000256" key="1">
    <source>
        <dbReference type="ARBA" id="ARBA00004141"/>
    </source>
</evidence>
<comment type="subcellular location">
    <subcellularLocation>
        <location evidence="1">Membrane</location>
        <topology evidence="1">Multi-pass membrane protein</topology>
    </subcellularLocation>
</comment>
<dbReference type="STRING" id="2282107.A0A286UAA2"/>
<dbReference type="PANTHER" id="PTHR13285:SF18">
    <property type="entry name" value="PROTEIN-CYSTEINE N-PALMITOYLTRANSFERASE RASP"/>
    <property type="match status" value="1"/>
</dbReference>
<keyword evidence="5 7" id="KW-0472">Membrane</keyword>
<comment type="caution">
    <text evidence="8">The sequence shown here is derived from an EMBL/GenBank/DDBJ whole genome shotgun (WGS) entry which is preliminary data.</text>
</comment>
<reference evidence="8 9" key="1">
    <citation type="journal article" date="2017" name="Mol. Ecol.">
        <title>Comparative and population genomic landscape of Phellinus noxius: A hypervariable fungus causing root rot in trees.</title>
        <authorList>
            <person name="Chung C.L."/>
            <person name="Lee T.J."/>
            <person name="Akiba M."/>
            <person name="Lee H.H."/>
            <person name="Kuo T.H."/>
            <person name="Liu D."/>
            <person name="Ke H.M."/>
            <person name="Yokoi T."/>
            <person name="Roa M.B."/>
            <person name="Lu M.J."/>
            <person name="Chang Y.Y."/>
            <person name="Ann P.J."/>
            <person name="Tsai J.N."/>
            <person name="Chen C.Y."/>
            <person name="Tzean S.S."/>
            <person name="Ota Y."/>
            <person name="Hattori T."/>
            <person name="Sahashi N."/>
            <person name="Liou R.F."/>
            <person name="Kikuchi T."/>
            <person name="Tsai I.J."/>
        </authorList>
    </citation>
    <scope>NUCLEOTIDE SEQUENCE [LARGE SCALE GENOMIC DNA]</scope>
    <source>
        <strain evidence="8 9">FFPRI411160</strain>
    </source>
</reference>
<dbReference type="PANTHER" id="PTHR13285">
    <property type="entry name" value="ACYLTRANSFERASE"/>
    <property type="match status" value="1"/>
</dbReference>
<proteinExistence type="inferred from homology"/>
<feature type="transmembrane region" description="Helical" evidence="7">
    <location>
        <begin position="480"/>
        <end position="499"/>
    </location>
</feature>
<dbReference type="InterPro" id="IPR004299">
    <property type="entry name" value="MBOAT_fam"/>
</dbReference>
<dbReference type="EMBL" id="NBII01000008">
    <property type="protein sequence ID" value="PAV16497.1"/>
    <property type="molecule type" value="Genomic_DNA"/>
</dbReference>
<evidence type="ECO:0000313" key="9">
    <source>
        <dbReference type="Proteomes" id="UP000217199"/>
    </source>
</evidence>
<evidence type="ECO:0000313" key="8">
    <source>
        <dbReference type="EMBL" id="PAV16497.1"/>
    </source>
</evidence>
<feature type="transmembrane region" description="Helical" evidence="7">
    <location>
        <begin position="556"/>
        <end position="574"/>
    </location>
</feature>
<keyword evidence="4 7" id="KW-1133">Transmembrane helix</keyword>
<evidence type="ECO:0000256" key="4">
    <source>
        <dbReference type="ARBA" id="ARBA00022989"/>
    </source>
</evidence>
<feature type="transmembrane region" description="Helical" evidence="7">
    <location>
        <begin position="306"/>
        <end position="325"/>
    </location>
</feature>
<evidence type="ECO:0000256" key="2">
    <source>
        <dbReference type="ARBA" id="ARBA00010323"/>
    </source>
</evidence>
<name>A0A286UAA2_9AGAM</name>
<feature type="transmembrane region" description="Helical" evidence="7">
    <location>
        <begin position="131"/>
        <end position="149"/>
    </location>
</feature>
<dbReference type="InParanoid" id="A0A286UAA2"/>
<dbReference type="GO" id="GO:0016020">
    <property type="term" value="C:membrane"/>
    <property type="evidence" value="ECO:0007669"/>
    <property type="project" value="UniProtKB-SubCell"/>
</dbReference>
<protein>
    <submittedName>
        <fullName evidence="8">MBOAT-domain-containing</fullName>
    </submittedName>
</protein>
<keyword evidence="9" id="KW-1185">Reference proteome</keyword>
<feature type="transmembrane region" description="Helical" evidence="7">
    <location>
        <begin position="448"/>
        <end position="474"/>
    </location>
</feature>
<dbReference type="InterPro" id="IPR051085">
    <property type="entry name" value="MB_O-acyltransferase"/>
</dbReference>
<comment type="similarity">
    <text evidence="2">Belongs to the membrane-bound acyltransferase family.</text>
</comment>
<dbReference type="GO" id="GO:0005783">
    <property type="term" value="C:endoplasmic reticulum"/>
    <property type="evidence" value="ECO:0007669"/>
    <property type="project" value="TreeGrafter"/>
</dbReference>
<evidence type="ECO:0000256" key="7">
    <source>
        <dbReference type="SAM" id="Phobius"/>
    </source>
</evidence>
<keyword evidence="3 7" id="KW-0812">Transmembrane</keyword>
<dbReference type="FunCoup" id="A0A286UAA2">
    <property type="interactions" value="119"/>
</dbReference>
<accession>A0A286UAA2</accession>
<feature type="transmembrane region" description="Helical" evidence="7">
    <location>
        <begin position="69"/>
        <end position="85"/>
    </location>
</feature>
<dbReference type="GO" id="GO:0008374">
    <property type="term" value="F:O-acyltransferase activity"/>
    <property type="evidence" value="ECO:0007669"/>
    <property type="project" value="TreeGrafter"/>
</dbReference>
<feature type="transmembrane region" description="Helical" evidence="7">
    <location>
        <begin position="511"/>
        <end position="536"/>
    </location>
</feature>
<feature type="transmembrane region" description="Helical" evidence="7">
    <location>
        <begin position="346"/>
        <end position="369"/>
    </location>
</feature>